<dbReference type="Pfam" id="PF19578">
    <property type="entry name" value="DUF6090"/>
    <property type="match status" value="1"/>
</dbReference>
<keyword evidence="4" id="KW-1185">Reference proteome</keyword>
<dbReference type="RefSeq" id="WP_386064465.1">
    <property type="nucleotide sequence ID" value="NZ_JBHLTQ010000006.1"/>
</dbReference>
<feature type="transmembrane region" description="Helical" evidence="2">
    <location>
        <begin position="21"/>
        <end position="42"/>
    </location>
</feature>
<gene>
    <name evidence="3" type="ORF">ACFFGA_12300</name>
</gene>
<protein>
    <submittedName>
        <fullName evidence="3">DUF6090 family protein</fullName>
    </submittedName>
</protein>
<comment type="caution">
    <text evidence="3">The sequence shown here is derived from an EMBL/GenBank/DDBJ whole genome shotgun (WGS) entry which is preliminary data.</text>
</comment>
<evidence type="ECO:0000313" key="4">
    <source>
        <dbReference type="Proteomes" id="UP001589832"/>
    </source>
</evidence>
<proteinExistence type="predicted"/>
<keyword evidence="1" id="KW-0175">Coiled coil</keyword>
<dbReference type="InterPro" id="IPR045749">
    <property type="entry name" value="DUF6090"/>
</dbReference>
<organism evidence="3 4">
    <name type="scientific">Winogradskyella pulchriflava</name>
    <dbReference type="NCBI Taxonomy" id="1110688"/>
    <lineage>
        <taxon>Bacteria</taxon>
        <taxon>Pseudomonadati</taxon>
        <taxon>Bacteroidota</taxon>
        <taxon>Flavobacteriia</taxon>
        <taxon>Flavobacteriales</taxon>
        <taxon>Flavobacteriaceae</taxon>
        <taxon>Winogradskyella</taxon>
    </lineage>
</organism>
<accession>A0ABV6QAS6</accession>
<dbReference type="Proteomes" id="UP001589832">
    <property type="component" value="Unassembled WGS sequence"/>
</dbReference>
<reference evidence="3 4" key="1">
    <citation type="submission" date="2024-09" db="EMBL/GenBank/DDBJ databases">
        <authorList>
            <person name="Sun Q."/>
            <person name="Mori K."/>
        </authorList>
    </citation>
    <scope>NUCLEOTIDE SEQUENCE [LARGE SCALE GENOMIC DNA]</scope>
    <source>
        <strain evidence="3 4">NCAIM B.02481</strain>
    </source>
</reference>
<evidence type="ECO:0000256" key="1">
    <source>
        <dbReference type="SAM" id="Coils"/>
    </source>
</evidence>
<feature type="coiled-coil region" evidence="1">
    <location>
        <begin position="38"/>
        <end position="65"/>
    </location>
</feature>
<name>A0ABV6QAS6_9FLAO</name>
<dbReference type="EMBL" id="JBHLTQ010000006">
    <property type="protein sequence ID" value="MFC0605342.1"/>
    <property type="molecule type" value="Genomic_DNA"/>
</dbReference>
<evidence type="ECO:0000313" key="3">
    <source>
        <dbReference type="EMBL" id="MFC0605342.1"/>
    </source>
</evidence>
<keyword evidence="2" id="KW-1133">Transmembrane helix</keyword>
<keyword evidence="2" id="KW-0812">Transmembrane</keyword>
<evidence type="ECO:0000256" key="2">
    <source>
        <dbReference type="SAM" id="Phobius"/>
    </source>
</evidence>
<sequence length="242" mass="28150">MINIFRKIRKNMLFSKKVSSYLLYAIGEIALVMIGILLALYVNNLNEERKQKNQLNAVLQTIKTDLVADTLLATGIIKFYEENQKNSNKIINREITMDNYKECPQCISLVTIYQPFTIQKKGINLLQNYTNDKGIAKDSLINDITKVYSIFSPVIEKNNDRMEAIVMKNFYEFEKHPWFVDLSQNKISDEMIEYFVLSEDYRTRVASHSMLAVGNHLNATKQYKNNAIELIKQIDSRINEND</sequence>
<keyword evidence="2" id="KW-0472">Membrane</keyword>